<dbReference type="GeneTree" id="ENSGT00390000011405"/>
<dbReference type="Proteomes" id="UP000314983">
    <property type="component" value="Chromosome 8"/>
</dbReference>
<dbReference type="Pfam" id="PF14929">
    <property type="entry name" value="TAF1_subA"/>
    <property type="match status" value="1"/>
</dbReference>
<dbReference type="GO" id="GO:0000120">
    <property type="term" value="C:RNA polymerase I transcription regulator complex"/>
    <property type="evidence" value="ECO:0007669"/>
    <property type="project" value="InterPro"/>
</dbReference>
<evidence type="ECO:0000256" key="1">
    <source>
        <dbReference type="SAM" id="MobiDB-lite"/>
    </source>
</evidence>
<dbReference type="PANTHER" id="PTHR32122:SF1">
    <property type="entry name" value="TATA BOX-BINDING PROTEIN-ASSOCIATED FACTOR RNA POLYMERASE I SUBUNIT A"/>
    <property type="match status" value="1"/>
</dbReference>
<dbReference type="PANTHER" id="PTHR32122">
    <property type="entry name" value="TATA BOX-BINDING PROTEIN ASSOCIATED FACTOR RNA POLYMERASE I SUBUNIT A"/>
    <property type="match status" value="1"/>
</dbReference>
<dbReference type="OMA" id="STRICLE"/>
<organism evidence="2 3">
    <name type="scientific">Electrophorus electricus</name>
    <name type="common">Electric eel</name>
    <name type="synonym">Gymnotus electricus</name>
    <dbReference type="NCBI Taxonomy" id="8005"/>
    <lineage>
        <taxon>Eukaryota</taxon>
        <taxon>Metazoa</taxon>
        <taxon>Chordata</taxon>
        <taxon>Craniata</taxon>
        <taxon>Vertebrata</taxon>
        <taxon>Euteleostomi</taxon>
        <taxon>Actinopterygii</taxon>
        <taxon>Neopterygii</taxon>
        <taxon>Teleostei</taxon>
        <taxon>Ostariophysi</taxon>
        <taxon>Gymnotiformes</taxon>
        <taxon>Gymnotoidei</taxon>
        <taxon>Gymnotidae</taxon>
        <taxon>Electrophorus</taxon>
    </lineage>
</organism>
<reference evidence="3" key="2">
    <citation type="journal article" date="2017" name="Sci. Adv.">
        <title>A tail of two voltages: Proteomic comparison of the three electric organs of the electric eel.</title>
        <authorList>
            <person name="Traeger L.L."/>
            <person name="Sabat G."/>
            <person name="Barrett-Wilt G.A."/>
            <person name="Wells G.B."/>
            <person name="Sussman M.R."/>
        </authorList>
    </citation>
    <scope>NUCLEOTIDE SEQUENCE [LARGE SCALE GENOMIC DNA]</scope>
</reference>
<reference evidence="3" key="1">
    <citation type="journal article" date="2014" name="Science">
        <title>Nonhuman genetics. Genomic basis for the convergent evolution of electric organs.</title>
        <authorList>
            <person name="Gallant J.R."/>
            <person name="Traeger L.L."/>
            <person name="Volkening J.D."/>
            <person name="Moffett H."/>
            <person name="Chen P.H."/>
            <person name="Novina C.D."/>
            <person name="Phillips G.N.Jr."/>
            <person name="Anand R."/>
            <person name="Wells G.B."/>
            <person name="Pinch M."/>
            <person name="Guth R."/>
            <person name="Unguez G.A."/>
            <person name="Albert J.S."/>
            <person name="Zakon H.H."/>
            <person name="Samanta M.P."/>
            <person name="Sussman M.R."/>
        </authorList>
    </citation>
    <scope>NUCLEOTIDE SEQUENCE [LARGE SCALE GENOMIC DNA]</scope>
</reference>
<feature type="region of interest" description="Disordered" evidence="1">
    <location>
        <begin position="1"/>
        <end position="24"/>
    </location>
</feature>
<dbReference type="Ensembl" id="ENSEEET00000044651.2">
    <property type="protein sequence ID" value="ENSEEEP00000044149.2"/>
    <property type="gene ID" value="ENSEEEG00000020862.2"/>
</dbReference>
<keyword evidence="3" id="KW-1185">Reference proteome</keyword>
<sequence length="483" mass="56181">MDDIEAELNIPQAQAESESSEDERIQKTLKPPGLLHVCRESGFHKSVRLCLKAMRDAMLHHRWQEAAQYLAAYSQSLEDSTTQKQLIVSEIIWRLGTEILYHHPNSKLEDFNALYERMKNSGVKNYAKICLEHSFHLLLNGHFHESKQQLSVAASWRYGKQSATQSLLLKLIHAYCGFLDYFIWCMKRSSVAKVGEMMLLSNREMHTYFRQASVTLQQIISQPGVWDPFILSYIDMLEFYNDQEEALNVLQNYAYNKDYPANPNAHVYLYQFLKRHNAPNIKLIRTLKVLCSLVPSHELILEYCSLLLNSDVQEDLQEALGVAMNLLDYTSWKTNVNAWNCLMNILKLLKIIIFKKCILYEMKNQIAFVVLKLTIIQDQASNGERPIYSKIVSEILFQIHDSEKNGTKYPELFCTNNTKKVQFFFSGCSSFYTGTYLHKRRNKDFMTPNLEYDRPSFFMVTPLPTRRLVLFIDSRLAGLQPQC</sequence>
<evidence type="ECO:0008006" key="4">
    <source>
        <dbReference type="Google" id="ProtNLM"/>
    </source>
</evidence>
<reference evidence="2" key="4">
    <citation type="submission" date="2025-08" db="UniProtKB">
        <authorList>
            <consortium name="Ensembl"/>
        </authorList>
    </citation>
    <scope>IDENTIFICATION</scope>
</reference>
<accession>A0A4W4H6D9</accession>
<reference evidence="2" key="5">
    <citation type="submission" date="2025-09" db="UniProtKB">
        <authorList>
            <consortium name="Ensembl"/>
        </authorList>
    </citation>
    <scope>IDENTIFICATION</scope>
</reference>
<dbReference type="AlphaFoldDB" id="A0A4W4H6D9"/>
<dbReference type="GO" id="GO:0060047">
    <property type="term" value="P:heart contraction"/>
    <property type="evidence" value="ECO:0007669"/>
    <property type="project" value="Ensembl"/>
</dbReference>
<reference evidence="2" key="3">
    <citation type="submission" date="2020-05" db="EMBL/GenBank/DDBJ databases">
        <title>Electrophorus electricus (electric eel) genome, fEleEle1, primary haplotype.</title>
        <authorList>
            <person name="Myers G."/>
            <person name="Meyer A."/>
            <person name="Fedrigo O."/>
            <person name="Formenti G."/>
            <person name="Rhie A."/>
            <person name="Tracey A."/>
            <person name="Sims Y."/>
            <person name="Jarvis E.D."/>
        </authorList>
    </citation>
    <scope>NUCLEOTIDE SEQUENCE [LARGE SCALE GENOMIC DNA]</scope>
</reference>
<gene>
    <name evidence="2" type="primary">TAF1A</name>
</gene>
<protein>
    <recommendedName>
        <fullName evidence="4">TATA box binding protein (TBP)-associated factor, RNA polymerase I, A</fullName>
    </recommendedName>
</protein>
<name>A0A4W4H6D9_ELEEL</name>
<evidence type="ECO:0000313" key="2">
    <source>
        <dbReference type="Ensembl" id="ENSEEEP00000044149.2"/>
    </source>
</evidence>
<dbReference type="InterPro" id="IPR052669">
    <property type="entry name" value="SL1/TIF-IB_Component"/>
</dbReference>
<evidence type="ECO:0000313" key="3">
    <source>
        <dbReference type="Proteomes" id="UP000314983"/>
    </source>
</evidence>
<proteinExistence type="predicted"/>
<dbReference type="InterPro" id="IPR039495">
    <property type="entry name" value="TAF1A"/>
</dbReference>
<dbReference type="GO" id="GO:0006360">
    <property type="term" value="P:transcription by RNA polymerase I"/>
    <property type="evidence" value="ECO:0007669"/>
    <property type="project" value="InterPro"/>
</dbReference>